<dbReference type="PATRIC" id="fig|1134406.4.peg.612"/>
<name>A0A0P6XN12_9CHLR</name>
<organism evidence="1 2">
    <name type="scientific">Ornatilinea apprima</name>
    <dbReference type="NCBI Taxonomy" id="1134406"/>
    <lineage>
        <taxon>Bacteria</taxon>
        <taxon>Bacillati</taxon>
        <taxon>Chloroflexota</taxon>
        <taxon>Anaerolineae</taxon>
        <taxon>Anaerolineales</taxon>
        <taxon>Anaerolineaceae</taxon>
        <taxon>Ornatilinea</taxon>
    </lineage>
</organism>
<reference evidence="1 2" key="1">
    <citation type="submission" date="2015-07" db="EMBL/GenBank/DDBJ databases">
        <title>Genome sequence of Ornatilinea apprima DSM 23815.</title>
        <authorList>
            <person name="Hemp J."/>
            <person name="Ward L.M."/>
            <person name="Pace L.A."/>
            <person name="Fischer W.W."/>
        </authorList>
    </citation>
    <scope>NUCLEOTIDE SEQUENCE [LARGE SCALE GENOMIC DNA]</scope>
    <source>
        <strain evidence="1 2">P3M-1</strain>
    </source>
</reference>
<protein>
    <submittedName>
        <fullName evidence="1">Uncharacterized protein</fullName>
    </submittedName>
</protein>
<dbReference type="OrthoDB" id="154259at2"/>
<accession>A0A0P6XN12</accession>
<keyword evidence="2" id="KW-1185">Reference proteome</keyword>
<comment type="caution">
    <text evidence="1">The sequence shown here is derived from an EMBL/GenBank/DDBJ whole genome shotgun (WGS) entry which is preliminary data.</text>
</comment>
<dbReference type="EMBL" id="LGCL01000021">
    <property type="protein sequence ID" value="KPL77830.1"/>
    <property type="molecule type" value="Genomic_DNA"/>
</dbReference>
<gene>
    <name evidence="1" type="ORF">ADN00_08060</name>
</gene>
<dbReference type="STRING" id="1134406.ADN00_08060"/>
<dbReference type="Proteomes" id="UP000050417">
    <property type="component" value="Unassembled WGS sequence"/>
</dbReference>
<sequence>MSEQIHPTSSSRIGFHYFQDQNHYREFDLCEWLPRLQSLNASWLVLQATLNRAVPETFLRGLLSSGIQPVIFSPMDLQKPPALEEIKPLFTAYAHWGARYIILADQPNNRAAWNTSAWVQEDLVERFLDRYLPAANLALQEGLQPVLPPLTPGGSYWDTAFLRSLLESLQRRRQVEQLDHLVLTAYAWTHDRHLNWGAGGPERWPAAKPYQSTPNEEDQLGYHNFDWVQTIARAVTGKETPTLLLQAGAKGVTSSSAAAVETSLVQQELLKNLLGLPAVDPADTDIKLDPLPESIIACNFWLLADEPGGEFASDTWFSTQGEPLPAAHLCQNITTAAPTPADETPAWMQQEFFVKEEKTVQRRPIQHYLLLPVQEWGIAEWHLEVIKPFVRKHKATIGFSLKEAVLACKVTVIGNEDVFPEKVLNQLRSTGCQVERIQGDGTTIATILAER</sequence>
<dbReference type="RefSeq" id="WP_075062476.1">
    <property type="nucleotide sequence ID" value="NZ_LGCL01000021.1"/>
</dbReference>
<dbReference type="AlphaFoldDB" id="A0A0P6XN12"/>
<proteinExistence type="predicted"/>
<evidence type="ECO:0000313" key="2">
    <source>
        <dbReference type="Proteomes" id="UP000050417"/>
    </source>
</evidence>
<evidence type="ECO:0000313" key="1">
    <source>
        <dbReference type="EMBL" id="KPL77830.1"/>
    </source>
</evidence>